<sequence>MDNDGYDYDYDCNDTMECICEINTGTEVTVQVYVHSCICVLGLLGNLMVIVTYAFYKRAKSMTDVYLLNVAIADVLFVISLPLIIYNETYNWTMGRWACKILRGMYSINLYSGMMLLACISSDRYIAIVQARRSYRIRSRTLIYSRIICSGIWLFAIAVSIPTIIYNETYDNIDLISNQTMSICYLKFEENETAQRMKILVPSIQVAIGFFLPLLIMGFCYSSIIYTLISAKNFQKHKAVRVVMAVVVVFIACHLPYNVTLLYHTLSLFHERECEVEKTVNKALMITETLAYFHCCLNPVLYAFVGVKFRNHFRKILSDLWCLGKKYIYRRSSRSTEVYISTRKSMDGSNNENGSSFTF</sequence>
<keyword evidence="3" id="KW-1003">Cell membrane</keyword>
<keyword evidence="8 14" id="KW-0472">Membrane</keyword>
<dbReference type="GO" id="GO:0006955">
    <property type="term" value="P:immune response"/>
    <property type="evidence" value="ECO:0007669"/>
    <property type="project" value="TreeGrafter"/>
</dbReference>
<dbReference type="PRINTS" id="PR00657">
    <property type="entry name" value="CCCHEMOKINER"/>
</dbReference>
<dbReference type="PRINTS" id="PR00237">
    <property type="entry name" value="GPCRRHODOPSN"/>
</dbReference>
<feature type="transmembrane region" description="Helical" evidence="14">
    <location>
        <begin position="283"/>
        <end position="305"/>
    </location>
</feature>
<dbReference type="SUPFAM" id="SSF81321">
    <property type="entry name" value="Family A G protein-coupled receptor-like"/>
    <property type="match status" value="1"/>
</dbReference>
<dbReference type="Pfam" id="PF00001">
    <property type="entry name" value="7tm_1"/>
    <property type="match status" value="1"/>
</dbReference>
<dbReference type="FunFam" id="1.20.1070.10:FF:000035">
    <property type="entry name" value="C-C chemokine receptor type 6"/>
    <property type="match status" value="1"/>
</dbReference>
<dbReference type="GO" id="GO:0016493">
    <property type="term" value="F:C-C chemokine receptor activity"/>
    <property type="evidence" value="ECO:0007669"/>
    <property type="project" value="TreeGrafter"/>
</dbReference>
<keyword evidence="7 13" id="KW-0297">G-protein coupled receptor</keyword>
<feature type="transmembrane region" description="Helical" evidence="14">
    <location>
        <begin position="32"/>
        <end position="56"/>
    </location>
</feature>
<organism evidence="16 17">
    <name type="scientific">Paramormyrops kingsleyae</name>
    <dbReference type="NCBI Taxonomy" id="1676925"/>
    <lineage>
        <taxon>Eukaryota</taxon>
        <taxon>Metazoa</taxon>
        <taxon>Chordata</taxon>
        <taxon>Craniata</taxon>
        <taxon>Vertebrata</taxon>
        <taxon>Euteleostomi</taxon>
        <taxon>Actinopterygii</taxon>
        <taxon>Neopterygii</taxon>
        <taxon>Teleostei</taxon>
        <taxon>Osteoglossocephala</taxon>
        <taxon>Osteoglossomorpha</taxon>
        <taxon>Osteoglossiformes</taxon>
        <taxon>Mormyridae</taxon>
        <taxon>Paramormyrops</taxon>
    </lineage>
</organism>
<evidence type="ECO:0000256" key="6">
    <source>
        <dbReference type="ARBA" id="ARBA00022989"/>
    </source>
</evidence>
<evidence type="ECO:0000256" key="9">
    <source>
        <dbReference type="ARBA" id="ARBA00023157"/>
    </source>
</evidence>
<evidence type="ECO:0000256" key="7">
    <source>
        <dbReference type="ARBA" id="ARBA00023040"/>
    </source>
</evidence>
<feature type="domain" description="G-protein coupled receptors family 1 profile" evidence="15">
    <location>
        <begin position="45"/>
        <end position="302"/>
    </location>
</feature>
<dbReference type="Ensembl" id="ENSPKIT00000029434.1">
    <property type="protein sequence ID" value="ENSPKIP00000005430.1"/>
    <property type="gene ID" value="ENSPKIG00000022108.1"/>
</dbReference>
<reference evidence="16" key="2">
    <citation type="submission" date="2025-09" db="UniProtKB">
        <authorList>
            <consortium name="Ensembl"/>
        </authorList>
    </citation>
    <scope>IDENTIFICATION</scope>
</reference>
<proteinExistence type="inferred from homology"/>
<dbReference type="InterPro" id="IPR000276">
    <property type="entry name" value="GPCR_Rhodpsn"/>
</dbReference>
<evidence type="ECO:0000313" key="17">
    <source>
        <dbReference type="Proteomes" id="UP000261540"/>
    </source>
</evidence>
<comment type="subcellular location">
    <subcellularLocation>
        <location evidence="2">Cell membrane</location>
        <topology evidence="2">Multi-pass membrane protein</topology>
    </subcellularLocation>
    <subcellularLocation>
        <location evidence="1">Early endosome</location>
    </subcellularLocation>
</comment>
<keyword evidence="12 13" id="KW-0807">Transducer</keyword>
<dbReference type="PRINTS" id="PR00645">
    <property type="entry name" value="CXCCHMKINER4"/>
</dbReference>
<evidence type="ECO:0000256" key="13">
    <source>
        <dbReference type="RuleBase" id="RU000688"/>
    </source>
</evidence>
<evidence type="ECO:0000256" key="3">
    <source>
        <dbReference type="ARBA" id="ARBA00022475"/>
    </source>
</evidence>
<evidence type="ECO:0000256" key="12">
    <source>
        <dbReference type="ARBA" id="ARBA00023224"/>
    </source>
</evidence>
<comment type="similarity">
    <text evidence="13">Belongs to the G-protein coupled receptor 1 family.</text>
</comment>
<dbReference type="GO" id="GO:0060326">
    <property type="term" value="P:cell chemotaxis"/>
    <property type="evidence" value="ECO:0007669"/>
    <property type="project" value="TreeGrafter"/>
</dbReference>
<protein>
    <submittedName>
        <fullName evidence="16">C-C motif chemokine receptor 6</fullName>
    </submittedName>
</protein>
<dbReference type="InterPro" id="IPR000355">
    <property type="entry name" value="Chemokine_rcpt"/>
</dbReference>
<dbReference type="Gene3D" id="1.20.1070.10">
    <property type="entry name" value="Rhodopsin 7-helix transmembrane proteins"/>
    <property type="match status" value="1"/>
</dbReference>
<feature type="transmembrane region" description="Helical" evidence="14">
    <location>
        <begin position="106"/>
        <end position="126"/>
    </location>
</feature>
<evidence type="ECO:0000256" key="4">
    <source>
        <dbReference type="ARBA" id="ARBA00022692"/>
    </source>
</evidence>
<keyword evidence="11" id="KW-0325">Glycoprotein</keyword>
<evidence type="ECO:0000256" key="8">
    <source>
        <dbReference type="ARBA" id="ARBA00023136"/>
    </source>
</evidence>
<dbReference type="PANTHER" id="PTHR10489">
    <property type="entry name" value="CELL ADHESION MOLECULE"/>
    <property type="match status" value="1"/>
</dbReference>
<reference evidence="16" key="1">
    <citation type="submission" date="2025-08" db="UniProtKB">
        <authorList>
            <consortium name="Ensembl"/>
        </authorList>
    </citation>
    <scope>IDENTIFICATION</scope>
</reference>
<dbReference type="InterPro" id="IPR017452">
    <property type="entry name" value="GPCR_Rhodpsn_7TM"/>
</dbReference>
<dbReference type="GO" id="GO:0009897">
    <property type="term" value="C:external side of plasma membrane"/>
    <property type="evidence" value="ECO:0007669"/>
    <property type="project" value="TreeGrafter"/>
</dbReference>
<dbReference type="PROSITE" id="PS00237">
    <property type="entry name" value="G_PROTEIN_RECEP_F1_1"/>
    <property type="match status" value="1"/>
</dbReference>
<dbReference type="GeneTree" id="ENSGT01030000234667"/>
<keyword evidence="17" id="KW-1185">Reference proteome</keyword>
<evidence type="ECO:0000259" key="15">
    <source>
        <dbReference type="PROSITE" id="PS50262"/>
    </source>
</evidence>
<evidence type="ECO:0000256" key="5">
    <source>
        <dbReference type="ARBA" id="ARBA00022753"/>
    </source>
</evidence>
<dbReference type="STRING" id="1676925.ENSPKIP00000005430"/>
<evidence type="ECO:0000256" key="1">
    <source>
        <dbReference type="ARBA" id="ARBA00004412"/>
    </source>
</evidence>
<dbReference type="PROSITE" id="PS50262">
    <property type="entry name" value="G_PROTEIN_RECEP_F1_2"/>
    <property type="match status" value="1"/>
</dbReference>
<feature type="transmembrane region" description="Helical" evidence="14">
    <location>
        <begin position="147"/>
        <end position="166"/>
    </location>
</feature>
<evidence type="ECO:0000256" key="14">
    <source>
        <dbReference type="SAM" id="Phobius"/>
    </source>
</evidence>
<accession>A0A3B3QIM8</accession>
<evidence type="ECO:0000313" key="16">
    <source>
        <dbReference type="Ensembl" id="ENSPKIP00000005430.1"/>
    </source>
</evidence>
<dbReference type="AlphaFoldDB" id="A0A3B3QIM8"/>
<keyword evidence="9" id="KW-1015">Disulfide bond</keyword>
<dbReference type="PANTHER" id="PTHR10489:SF611">
    <property type="entry name" value="C-C CHEMOKINE RECEPTOR TYPE 6"/>
    <property type="match status" value="1"/>
</dbReference>
<dbReference type="GO" id="GO:0019722">
    <property type="term" value="P:calcium-mediated signaling"/>
    <property type="evidence" value="ECO:0007669"/>
    <property type="project" value="TreeGrafter"/>
</dbReference>
<dbReference type="GO" id="GO:0007204">
    <property type="term" value="P:positive regulation of cytosolic calcium ion concentration"/>
    <property type="evidence" value="ECO:0007669"/>
    <property type="project" value="TreeGrafter"/>
</dbReference>
<evidence type="ECO:0000256" key="10">
    <source>
        <dbReference type="ARBA" id="ARBA00023170"/>
    </source>
</evidence>
<keyword evidence="6 14" id="KW-1133">Transmembrane helix</keyword>
<dbReference type="GO" id="GO:0005769">
    <property type="term" value="C:early endosome"/>
    <property type="evidence" value="ECO:0007669"/>
    <property type="project" value="UniProtKB-SubCell"/>
</dbReference>
<dbReference type="InterPro" id="IPR001277">
    <property type="entry name" value="CXCR4/ACKR2"/>
</dbReference>
<keyword evidence="4 13" id="KW-0812">Transmembrane</keyword>
<feature type="transmembrane region" description="Helical" evidence="14">
    <location>
        <begin position="206"/>
        <end position="229"/>
    </location>
</feature>
<dbReference type="Proteomes" id="UP000261540">
    <property type="component" value="Unplaced"/>
</dbReference>
<dbReference type="GO" id="GO:0019957">
    <property type="term" value="F:C-C chemokine binding"/>
    <property type="evidence" value="ECO:0007669"/>
    <property type="project" value="TreeGrafter"/>
</dbReference>
<keyword evidence="5" id="KW-0967">Endosome</keyword>
<name>A0A3B3QIM8_9TELE</name>
<keyword evidence="10 13" id="KW-0675">Receptor</keyword>
<feature type="transmembrane region" description="Helical" evidence="14">
    <location>
        <begin position="241"/>
        <end position="263"/>
    </location>
</feature>
<evidence type="ECO:0000256" key="2">
    <source>
        <dbReference type="ARBA" id="ARBA00004651"/>
    </source>
</evidence>
<evidence type="ECO:0000256" key="11">
    <source>
        <dbReference type="ARBA" id="ARBA00023180"/>
    </source>
</evidence>
<dbReference type="InterPro" id="IPR050119">
    <property type="entry name" value="CCR1-9-like"/>
</dbReference>
<feature type="transmembrane region" description="Helical" evidence="14">
    <location>
        <begin position="65"/>
        <end position="86"/>
    </location>
</feature>